<keyword evidence="3" id="KW-1185">Reference proteome</keyword>
<proteinExistence type="predicted"/>
<organism evidence="2 3">
    <name type="scientific">Sphingosinicella soli</name>
    <dbReference type="NCBI Taxonomy" id="333708"/>
    <lineage>
        <taxon>Bacteria</taxon>
        <taxon>Pseudomonadati</taxon>
        <taxon>Pseudomonadota</taxon>
        <taxon>Alphaproteobacteria</taxon>
        <taxon>Sphingomonadales</taxon>
        <taxon>Sphingosinicellaceae</taxon>
        <taxon>Sphingosinicella</taxon>
    </lineage>
</organism>
<protein>
    <submittedName>
        <fullName evidence="2">Uncharacterized protein</fullName>
    </submittedName>
</protein>
<accession>A0A7W7FAL9</accession>
<reference evidence="2 3" key="1">
    <citation type="submission" date="2020-08" db="EMBL/GenBank/DDBJ databases">
        <title>Genomic Encyclopedia of Type Strains, Phase IV (KMG-IV): sequencing the most valuable type-strain genomes for metagenomic binning, comparative biology and taxonomic classification.</title>
        <authorList>
            <person name="Goeker M."/>
        </authorList>
    </citation>
    <scope>NUCLEOTIDE SEQUENCE [LARGE SCALE GENOMIC DNA]</scope>
    <source>
        <strain evidence="2 3">DSM 17328</strain>
    </source>
</reference>
<dbReference type="AlphaFoldDB" id="A0A7W7FAL9"/>
<evidence type="ECO:0000256" key="1">
    <source>
        <dbReference type="SAM" id="Phobius"/>
    </source>
</evidence>
<dbReference type="Proteomes" id="UP000566324">
    <property type="component" value="Unassembled WGS sequence"/>
</dbReference>
<comment type="caution">
    <text evidence="2">The sequence shown here is derived from an EMBL/GenBank/DDBJ whole genome shotgun (WGS) entry which is preliminary data.</text>
</comment>
<sequence>MTFEITLGMMLTALMLGVLSLWQVRRKRKPGALPWVPWHGVMFLALLALIAGAAHLPAVWPA</sequence>
<gene>
    <name evidence="2" type="ORF">GGQ98_003474</name>
</gene>
<feature type="transmembrane region" description="Helical" evidence="1">
    <location>
        <begin position="36"/>
        <end position="60"/>
    </location>
</feature>
<keyword evidence="1" id="KW-0812">Transmembrane</keyword>
<feature type="transmembrane region" description="Helical" evidence="1">
    <location>
        <begin position="6"/>
        <end position="24"/>
    </location>
</feature>
<keyword evidence="1" id="KW-0472">Membrane</keyword>
<dbReference type="RefSeq" id="WP_184071761.1">
    <property type="nucleotide sequence ID" value="NZ_JACHNZ010000060.1"/>
</dbReference>
<name>A0A7W7FAL9_9SPHN</name>
<evidence type="ECO:0000313" key="3">
    <source>
        <dbReference type="Proteomes" id="UP000566324"/>
    </source>
</evidence>
<evidence type="ECO:0000313" key="2">
    <source>
        <dbReference type="EMBL" id="MBB4633818.1"/>
    </source>
</evidence>
<keyword evidence="1" id="KW-1133">Transmembrane helix</keyword>
<dbReference type="EMBL" id="JACHNZ010000060">
    <property type="protein sequence ID" value="MBB4633818.1"/>
    <property type="molecule type" value="Genomic_DNA"/>
</dbReference>